<dbReference type="Proteomes" id="UP000274593">
    <property type="component" value="Chromosome"/>
</dbReference>
<dbReference type="InterPro" id="IPR036514">
    <property type="entry name" value="SGNH_hydro_sf"/>
</dbReference>
<gene>
    <name evidence="1" type="ORF">D6T69_03360</name>
</gene>
<name>A0A3Q8RTJ5_9FLAO</name>
<protein>
    <submittedName>
        <fullName evidence="1">G-D-S-L family lipolytic protein</fullName>
    </submittedName>
</protein>
<dbReference type="EMBL" id="CP032548">
    <property type="protein sequence ID" value="AZJ36988.1"/>
    <property type="molecule type" value="Genomic_DNA"/>
</dbReference>
<accession>A0A3Q8RTJ5</accession>
<proteinExistence type="predicted"/>
<organism evidence="1 2">
    <name type="scientific">Tenacibaculum singaporense</name>
    <dbReference type="NCBI Taxonomy" id="2358479"/>
    <lineage>
        <taxon>Bacteria</taxon>
        <taxon>Pseudomonadati</taxon>
        <taxon>Bacteroidota</taxon>
        <taxon>Flavobacteriia</taxon>
        <taxon>Flavobacteriales</taxon>
        <taxon>Flavobacteriaceae</taxon>
        <taxon>Tenacibaculum</taxon>
    </lineage>
</organism>
<sequence length="550" mass="57334">MKNTIKYTFLSALFLGLAACDVDNTLPEIKGEAESTVALEAGSADFSKYVAIGASFTAGFTDNALFKAGQENSFPNTLAKKFALIGGGTFTQPLMNDNYGGLILAGNPVLHPVTGERLFDVRLTFNGDGPTSLSNVNPMAMSTTDFALNNPTGPFNNVGVPGAKSTHFIAPGYGNLANFPAAANPYAIRVAGNTNASIIELAVGQNPTFFTLSEFGGNDVLGYAISGGDDSSPITPTATFDFALGTVEGALKLTGAKGVVANLPYITSLPHFTTVPHAPLDPSNPDFGAQIPTLNNVFGAINGVFEAIGVPERSIVFATDAASAVVIKDESLENKTAQIVGALLASPTFPPFVASFGLPTDATTLQKVAGLLGTYYGQARQATADDLLVLPSMNVIGEVNTDSVAFLMSQGLPQQLAGMFSVEGVSLPLEDKWVLIPSEQAEIKVATDAYNTSLKTMADANGYAFVDFKAILQEASTVGLEFGNYNMNTSLVTGGLVGLDGIHLTGRGYALMANKMLAAIDATYGSNFTIGKDGLAKPDDYPTNYSPTLQ</sequence>
<evidence type="ECO:0000313" key="1">
    <source>
        <dbReference type="EMBL" id="AZJ36988.1"/>
    </source>
</evidence>
<dbReference type="AlphaFoldDB" id="A0A3Q8RTJ5"/>
<keyword evidence="2" id="KW-1185">Reference proteome</keyword>
<dbReference type="KEGG" id="tsig:D6T69_03360"/>
<evidence type="ECO:0000313" key="2">
    <source>
        <dbReference type="Proteomes" id="UP000274593"/>
    </source>
</evidence>
<dbReference type="GO" id="GO:0016788">
    <property type="term" value="F:hydrolase activity, acting on ester bonds"/>
    <property type="evidence" value="ECO:0007669"/>
    <property type="project" value="UniProtKB-ARBA"/>
</dbReference>
<dbReference type="PROSITE" id="PS51257">
    <property type="entry name" value="PROKAR_LIPOPROTEIN"/>
    <property type="match status" value="1"/>
</dbReference>
<reference evidence="1 2" key="1">
    <citation type="submission" date="2018-09" db="EMBL/GenBank/DDBJ databases">
        <title>Insights into the microbiota of Asian seabass (Lates calcarifer) with tenacibaculosis symptoms and description of sp. nov. Tenacibaculum singaporense.</title>
        <authorList>
            <person name="Miyake S."/>
            <person name="Soh M."/>
            <person name="Azman M.N."/>
            <person name="Ngoh S.Y."/>
            <person name="Orban L."/>
        </authorList>
    </citation>
    <scope>NUCLEOTIDE SEQUENCE [LARGE SCALE GENOMIC DNA]</scope>
    <source>
        <strain evidence="1 2">DSM 106434</strain>
    </source>
</reference>
<dbReference type="Gene3D" id="3.40.50.1110">
    <property type="entry name" value="SGNH hydrolase"/>
    <property type="match status" value="1"/>
</dbReference>
<dbReference type="RefSeq" id="WP_125066451.1">
    <property type="nucleotide sequence ID" value="NZ_CP032548.1"/>
</dbReference>
<dbReference type="SUPFAM" id="SSF52266">
    <property type="entry name" value="SGNH hydrolase"/>
    <property type="match status" value="2"/>
</dbReference>